<feature type="non-terminal residue" evidence="2">
    <location>
        <position position="66"/>
    </location>
</feature>
<dbReference type="AlphaFoldDB" id="A0A399NRD6"/>
<gene>
    <name evidence="2" type="ORF">DZF96_10260</name>
</gene>
<dbReference type="EMBL" id="QWEC01000149">
    <property type="protein sequence ID" value="RII96733.1"/>
    <property type="molecule type" value="Genomic_DNA"/>
</dbReference>
<evidence type="ECO:0000313" key="2">
    <source>
        <dbReference type="EMBL" id="RII96733.1"/>
    </source>
</evidence>
<protein>
    <submittedName>
        <fullName evidence="2">Sensor histidine kinase</fullName>
    </submittedName>
</protein>
<keyword evidence="1" id="KW-1133">Transmembrane helix</keyword>
<keyword evidence="2" id="KW-0808">Transferase</keyword>
<organism evidence="2 3">
    <name type="scientific">Clavibacter michiganensis</name>
    <dbReference type="NCBI Taxonomy" id="28447"/>
    <lineage>
        <taxon>Bacteria</taxon>
        <taxon>Bacillati</taxon>
        <taxon>Actinomycetota</taxon>
        <taxon>Actinomycetes</taxon>
        <taxon>Micrococcales</taxon>
        <taxon>Microbacteriaceae</taxon>
        <taxon>Clavibacter</taxon>
    </lineage>
</organism>
<dbReference type="GO" id="GO:0016301">
    <property type="term" value="F:kinase activity"/>
    <property type="evidence" value="ECO:0007669"/>
    <property type="project" value="UniProtKB-KW"/>
</dbReference>
<feature type="transmembrane region" description="Helical" evidence="1">
    <location>
        <begin position="12"/>
        <end position="34"/>
    </location>
</feature>
<keyword evidence="2" id="KW-0418">Kinase</keyword>
<dbReference type="Proteomes" id="UP000266298">
    <property type="component" value="Unassembled WGS sequence"/>
</dbReference>
<feature type="transmembrane region" description="Helical" evidence="1">
    <location>
        <begin position="40"/>
        <end position="57"/>
    </location>
</feature>
<evidence type="ECO:0000256" key="1">
    <source>
        <dbReference type="SAM" id="Phobius"/>
    </source>
</evidence>
<evidence type="ECO:0000313" key="3">
    <source>
        <dbReference type="Proteomes" id="UP000266298"/>
    </source>
</evidence>
<reference evidence="2 3" key="1">
    <citation type="submission" date="2018-08" db="EMBL/GenBank/DDBJ databases">
        <title>Genome Sequence of Clavibacter michiganensis Subspecies type strains, and the Atypical Peach-Colored Strains Isolated from Tomato.</title>
        <authorList>
            <person name="Osdaghi E."/>
            <person name="Portier P."/>
            <person name="Briand M."/>
            <person name="Jacques M.-A."/>
        </authorList>
    </citation>
    <scope>NUCLEOTIDE SEQUENCE [LARGE SCALE GENOMIC DNA]</scope>
    <source>
        <strain evidence="2 3">CFBP 7493</strain>
    </source>
</reference>
<sequence length="66" mass="6866">MAHSTLSPVFVGLRTGLHVLVAALLALVVVRVLVADSPRTAAALALAAAFAVLYLLGARVRMVRES</sequence>
<name>A0A399NRD6_9MICO</name>
<keyword evidence="1" id="KW-0472">Membrane</keyword>
<keyword evidence="1" id="KW-0812">Transmembrane</keyword>
<accession>A0A399NRD6</accession>
<comment type="caution">
    <text evidence="2">The sequence shown here is derived from an EMBL/GenBank/DDBJ whole genome shotgun (WGS) entry which is preliminary data.</text>
</comment>
<proteinExistence type="predicted"/>